<evidence type="ECO:0000256" key="1">
    <source>
        <dbReference type="SAM" id="MobiDB-lite"/>
    </source>
</evidence>
<name>A0A3B0Y2B1_9ZZZZ</name>
<feature type="compositionally biased region" description="Acidic residues" evidence="1">
    <location>
        <begin position="298"/>
        <end position="307"/>
    </location>
</feature>
<feature type="non-terminal residue" evidence="2">
    <location>
        <position position="368"/>
    </location>
</feature>
<organism evidence="2">
    <name type="scientific">hydrothermal vent metagenome</name>
    <dbReference type="NCBI Taxonomy" id="652676"/>
    <lineage>
        <taxon>unclassified sequences</taxon>
        <taxon>metagenomes</taxon>
        <taxon>ecological metagenomes</taxon>
    </lineage>
</organism>
<sequence length="368" mass="39225">MKVMKQLTSLAYGVSLAMFAGGVGAHGLDEVGQPACLEANFMMADAMNAPFAAANGPGQVLEVNIITGARGITVANPFGGSADPNGPVCENGSGNLECPGPFKPTGVLSGGLNGHAFITSAAQQALTQFHRNGVPIRTVSYRPLLGNPTGPAGRGTLPRPLGSQMMPNGNIVQAICDANFFNAKNSDSVSPNGNTHPSGNASNLFFPPVYTTPERSANSRVLVIDQETMQVIDEYSQPADRDPRWTCMAGIAFSEEGMGLSMFHGAAIAMVDWKAGIEDTSCGVGCNKGSRRANDDDHDRDDDDDKDDIFKLGKKKNRSVVTRWIDLRPGKPADDPSRRDSLRAWGYDEDGTIYVTDRVRTRDCLEGE</sequence>
<dbReference type="AlphaFoldDB" id="A0A3B0Y2B1"/>
<feature type="region of interest" description="Disordered" evidence="1">
    <location>
        <begin position="285"/>
        <end position="307"/>
    </location>
</feature>
<evidence type="ECO:0000313" key="2">
    <source>
        <dbReference type="EMBL" id="VAW74815.1"/>
    </source>
</evidence>
<accession>A0A3B0Y2B1</accession>
<reference evidence="2" key="1">
    <citation type="submission" date="2018-06" db="EMBL/GenBank/DDBJ databases">
        <authorList>
            <person name="Zhirakovskaya E."/>
        </authorList>
    </citation>
    <scope>NUCLEOTIDE SEQUENCE</scope>
</reference>
<protein>
    <submittedName>
        <fullName evidence="2">Uncharacterized protein</fullName>
    </submittedName>
</protein>
<gene>
    <name evidence="2" type="ORF">MNBD_GAMMA14-2075</name>
</gene>
<dbReference type="EMBL" id="UOFM01000110">
    <property type="protein sequence ID" value="VAW74815.1"/>
    <property type="molecule type" value="Genomic_DNA"/>
</dbReference>
<proteinExistence type="predicted"/>